<keyword evidence="2" id="KW-0378">Hydrolase</keyword>
<evidence type="ECO:0000313" key="3">
    <source>
        <dbReference type="Proteomes" id="UP000324104"/>
    </source>
</evidence>
<dbReference type="EMBL" id="VTAW01000015">
    <property type="protein sequence ID" value="TYT61655.1"/>
    <property type="molecule type" value="Genomic_DNA"/>
</dbReference>
<feature type="domain" description="Amidohydrolase-related" evidence="1">
    <location>
        <begin position="56"/>
        <end position="406"/>
    </location>
</feature>
<comment type="caution">
    <text evidence="2">The sequence shown here is derived from an EMBL/GenBank/DDBJ whole genome shotgun (WGS) entry which is preliminary data.</text>
</comment>
<gene>
    <name evidence="2" type="ORF">FYC77_12350</name>
</gene>
<dbReference type="PANTHER" id="PTHR43135:SF3">
    <property type="entry name" value="ALPHA-D-RIBOSE 1-METHYLPHOSPHONATE 5-TRIPHOSPHATE DIPHOSPHATASE"/>
    <property type="match status" value="1"/>
</dbReference>
<organism evidence="2 3">
    <name type="scientific">Natrialba swarupiae</name>
    <dbReference type="NCBI Taxonomy" id="2448032"/>
    <lineage>
        <taxon>Archaea</taxon>
        <taxon>Methanobacteriati</taxon>
        <taxon>Methanobacteriota</taxon>
        <taxon>Stenosarchaea group</taxon>
        <taxon>Halobacteria</taxon>
        <taxon>Halobacteriales</taxon>
        <taxon>Natrialbaceae</taxon>
        <taxon>Natrialba</taxon>
    </lineage>
</organism>
<evidence type="ECO:0000313" key="2">
    <source>
        <dbReference type="EMBL" id="TYT61655.1"/>
    </source>
</evidence>
<reference evidence="2 3" key="1">
    <citation type="submission" date="2019-08" db="EMBL/GenBank/DDBJ databases">
        <title>Archaea genome.</title>
        <authorList>
            <person name="Kajale S."/>
            <person name="Shouche Y."/>
            <person name="Deshpande N."/>
            <person name="Sharma A."/>
        </authorList>
    </citation>
    <scope>NUCLEOTIDE SEQUENCE [LARGE SCALE GENOMIC DNA]</scope>
    <source>
        <strain evidence="2 3">ESP3B_9</strain>
    </source>
</reference>
<dbReference type="Gene3D" id="3.20.20.140">
    <property type="entry name" value="Metal-dependent hydrolases"/>
    <property type="match status" value="1"/>
</dbReference>
<evidence type="ECO:0000259" key="1">
    <source>
        <dbReference type="Pfam" id="PF01979"/>
    </source>
</evidence>
<sequence length="414" mass="44531">MCTKVIECHTLVDGISDTPVDDARLVVDDGRIQAAGPKESVAVPDGAEIVDHSEQTITPGFIDAHVHLNGTRSFSPYERISQDVPYKTAVATTDAKRLLEAGFTTVRDVGSVAALGLRDAIDAGEIPGPRIHAAGRAFSQTAGHVDMHSLPHEWVDEDRTLGVLADGVPECRKKVRQELRRGVDVVKIMTTGGMASEKDTPDHVHYTDEEIRTFTEEAHRLDVPVATHAQGAAGINAAIRNGVDTIEHAIGFDDEGVELATEHGATLVPTLSAIYRLAHDGPEHDLPDYHVRKGKEYVDIHAESIVRAYEADVPIALGTDCNGSYLHPHGENGIEFELLVSQVEMSEMDALKAGTSVAAQALEDDSIGSLEPGKYADMVVLDRNPLEDIEAVRDDVAAVYKGGDRVDSRGPVDA</sequence>
<dbReference type="Proteomes" id="UP000324104">
    <property type="component" value="Unassembled WGS sequence"/>
</dbReference>
<dbReference type="AlphaFoldDB" id="A0A5D5AL35"/>
<dbReference type="CDD" id="cd01299">
    <property type="entry name" value="Met_dep_hydrolase_A"/>
    <property type="match status" value="1"/>
</dbReference>
<dbReference type="Pfam" id="PF01979">
    <property type="entry name" value="Amidohydro_1"/>
    <property type="match status" value="1"/>
</dbReference>
<dbReference type="GO" id="GO:0016810">
    <property type="term" value="F:hydrolase activity, acting on carbon-nitrogen (but not peptide) bonds"/>
    <property type="evidence" value="ECO:0007669"/>
    <property type="project" value="InterPro"/>
</dbReference>
<protein>
    <submittedName>
        <fullName evidence="2">Amidohydrolase family protein</fullName>
    </submittedName>
</protein>
<keyword evidence="3" id="KW-1185">Reference proteome</keyword>
<dbReference type="InterPro" id="IPR011059">
    <property type="entry name" value="Metal-dep_hydrolase_composite"/>
</dbReference>
<dbReference type="PANTHER" id="PTHR43135">
    <property type="entry name" value="ALPHA-D-RIBOSE 1-METHYLPHOSPHONATE 5-TRIPHOSPHATE DIPHOSPHATASE"/>
    <property type="match status" value="1"/>
</dbReference>
<dbReference type="PROSITE" id="PS01137">
    <property type="entry name" value="TATD_1"/>
    <property type="match status" value="1"/>
</dbReference>
<dbReference type="InterPro" id="IPR006680">
    <property type="entry name" value="Amidohydro-rel"/>
</dbReference>
<dbReference type="SUPFAM" id="SSF51556">
    <property type="entry name" value="Metallo-dependent hydrolases"/>
    <property type="match status" value="1"/>
</dbReference>
<accession>A0A5D5AL35</accession>
<dbReference type="RefSeq" id="WP_149081804.1">
    <property type="nucleotide sequence ID" value="NZ_VTAW01000015.1"/>
</dbReference>
<dbReference type="InterPro" id="IPR032466">
    <property type="entry name" value="Metal_Hydrolase"/>
</dbReference>
<dbReference type="InterPro" id="IPR018228">
    <property type="entry name" value="DNase_TatD-rel_CS"/>
</dbReference>
<name>A0A5D5AL35_9EURY</name>
<dbReference type="InterPro" id="IPR051781">
    <property type="entry name" value="Metallo-dep_Hydrolase"/>
</dbReference>
<dbReference type="Gene3D" id="2.30.40.10">
    <property type="entry name" value="Urease, subunit C, domain 1"/>
    <property type="match status" value="1"/>
</dbReference>
<dbReference type="InterPro" id="IPR057744">
    <property type="entry name" value="OTAase-like"/>
</dbReference>
<dbReference type="SUPFAM" id="SSF51338">
    <property type="entry name" value="Composite domain of metallo-dependent hydrolases"/>
    <property type="match status" value="1"/>
</dbReference>
<proteinExistence type="predicted"/>